<dbReference type="PATRIC" id="fig|1469144.10.peg.1700"/>
<reference evidence="2" key="1">
    <citation type="submission" date="2015-04" db="EMBL/GenBank/DDBJ databases">
        <title>Physiological reanalysis, assessment of diazotrophy, and genome sequences of multiple isolates of Streptomyces thermoautotrophicus.</title>
        <authorList>
            <person name="MacKellar D.C."/>
            <person name="Lieber L."/>
            <person name="Norman J."/>
            <person name="Bolger A."/>
            <person name="Tobin C."/>
            <person name="Murray J.W."/>
            <person name="Chang R."/>
            <person name="Ford T."/>
            <person name="Nguyen P.Q."/>
            <person name="Woodward J."/>
            <person name="Permingeat H."/>
            <person name="Joshi N.S."/>
            <person name="Silver P.A."/>
            <person name="Usadel B."/>
            <person name="Rutherford A.W."/>
            <person name="Friesen M."/>
            <person name="Prell J."/>
        </authorList>
    </citation>
    <scope>NUCLEOTIDE SEQUENCE [LARGE SCALE GENOMIC DNA]</scope>
    <source>
        <strain evidence="2">H1</strain>
    </source>
</reference>
<evidence type="ECO:0000313" key="1">
    <source>
        <dbReference type="EMBL" id="KWW99914.1"/>
    </source>
</evidence>
<name>A0A132MPX1_9ACTN</name>
<protein>
    <submittedName>
        <fullName evidence="1">Uncharacterized protein</fullName>
    </submittedName>
</protein>
<accession>A0A132MPX1</accession>
<keyword evidence="2" id="KW-1185">Reference proteome</keyword>
<comment type="caution">
    <text evidence="1">The sequence shown here is derived from an EMBL/GenBank/DDBJ whole genome shotgun (WGS) entry which is preliminary data.</text>
</comment>
<organism evidence="1 2">
    <name type="scientific">Carbonactinospora thermoautotrophica</name>
    <dbReference type="NCBI Taxonomy" id="1469144"/>
    <lineage>
        <taxon>Bacteria</taxon>
        <taxon>Bacillati</taxon>
        <taxon>Actinomycetota</taxon>
        <taxon>Actinomycetes</taxon>
        <taxon>Kitasatosporales</taxon>
        <taxon>Carbonactinosporaceae</taxon>
        <taxon>Carbonactinospora</taxon>
    </lineage>
</organism>
<dbReference type="EMBL" id="LAXD01000001">
    <property type="protein sequence ID" value="KWW99914.1"/>
    <property type="molecule type" value="Genomic_DNA"/>
</dbReference>
<proteinExistence type="predicted"/>
<sequence>MIAALGELREELRAIRAAIGELHEDVAGIRKDLRDGKCGGRADGDGQGR</sequence>
<dbReference type="Proteomes" id="UP000070188">
    <property type="component" value="Unassembled WGS sequence"/>
</dbReference>
<evidence type="ECO:0000313" key="2">
    <source>
        <dbReference type="Proteomes" id="UP000070188"/>
    </source>
</evidence>
<dbReference type="AlphaFoldDB" id="A0A132MPX1"/>
<gene>
    <name evidence="1" type="ORF">LI90_1554</name>
</gene>